<name>A0A4R0PU18_9SPHI</name>
<proteinExistence type="predicted"/>
<organism evidence="1 2">
    <name type="scientific">Pedobacter psychrodurus</name>
    <dbReference type="NCBI Taxonomy" id="2530456"/>
    <lineage>
        <taxon>Bacteria</taxon>
        <taxon>Pseudomonadati</taxon>
        <taxon>Bacteroidota</taxon>
        <taxon>Sphingobacteriia</taxon>
        <taxon>Sphingobacteriales</taxon>
        <taxon>Sphingobacteriaceae</taxon>
        <taxon>Pedobacter</taxon>
    </lineage>
</organism>
<dbReference type="Proteomes" id="UP000293925">
    <property type="component" value="Unassembled WGS sequence"/>
</dbReference>
<dbReference type="AlphaFoldDB" id="A0A4R0PU18"/>
<dbReference type="EMBL" id="SJSO01000013">
    <property type="protein sequence ID" value="TCD25521.1"/>
    <property type="molecule type" value="Genomic_DNA"/>
</dbReference>
<gene>
    <name evidence="1" type="ORF">EZ456_15955</name>
</gene>
<reference evidence="1 2" key="1">
    <citation type="submission" date="2019-02" db="EMBL/GenBank/DDBJ databases">
        <title>Pedobacter sp. RP-3-21 sp. nov., isolated from Arctic soil.</title>
        <authorList>
            <person name="Dahal R.H."/>
        </authorList>
    </citation>
    <scope>NUCLEOTIDE SEQUENCE [LARGE SCALE GENOMIC DNA]</scope>
    <source>
        <strain evidence="1 2">RP-3-21</strain>
    </source>
</reference>
<dbReference type="OrthoDB" id="673535at2"/>
<evidence type="ECO:0000313" key="2">
    <source>
        <dbReference type="Proteomes" id="UP000293925"/>
    </source>
</evidence>
<dbReference type="RefSeq" id="WP_131531816.1">
    <property type="nucleotide sequence ID" value="NZ_SJSO01000013.1"/>
</dbReference>
<protein>
    <submittedName>
        <fullName evidence="1">Uncharacterized protein</fullName>
    </submittedName>
</protein>
<keyword evidence="2" id="KW-1185">Reference proteome</keyword>
<evidence type="ECO:0000313" key="1">
    <source>
        <dbReference type="EMBL" id="TCD25521.1"/>
    </source>
</evidence>
<comment type="caution">
    <text evidence="1">The sequence shown here is derived from an EMBL/GenBank/DDBJ whole genome shotgun (WGS) entry which is preliminary data.</text>
</comment>
<sequence length="126" mass="14704">MWSDRYNYYNIKSDQEHTQKVATKSVMDTLFQTGNFVQKNHQTLSNANHFPWVEITLVEAKEGSYVSSVKKIEFINLIAIVCAKGKNIDQQLYIKTFLKVSEKLNWKLYLEADDEGNENIIINRIL</sequence>
<accession>A0A4R0PU18</accession>